<comment type="similarity">
    <text evidence="1">Belongs to the filamin family.</text>
</comment>
<dbReference type="GO" id="GO:0051015">
    <property type="term" value="F:actin filament binding"/>
    <property type="evidence" value="ECO:0007669"/>
    <property type="project" value="InterPro"/>
</dbReference>
<dbReference type="InterPro" id="IPR014756">
    <property type="entry name" value="Ig_E-set"/>
</dbReference>
<dbReference type="EMBL" id="OB674735">
    <property type="protein sequence ID" value="CAD7235809.1"/>
    <property type="molecule type" value="Genomic_DNA"/>
</dbReference>
<name>A0A7R8ZTD2_9CRUS</name>
<dbReference type="SMART" id="SM00557">
    <property type="entry name" value="IG_FLMN"/>
    <property type="match status" value="1"/>
</dbReference>
<evidence type="ECO:0000256" key="1">
    <source>
        <dbReference type="ARBA" id="ARBA00009238"/>
    </source>
</evidence>
<keyword evidence="2" id="KW-0677">Repeat</keyword>
<dbReference type="Pfam" id="PF00630">
    <property type="entry name" value="Filamin"/>
    <property type="match status" value="1"/>
</dbReference>
<dbReference type="GO" id="GO:0030036">
    <property type="term" value="P:actin cytoskeleton organization"/>
    <property type="evidence" value="ECO:0007669"/>
    <property type="project" value="InterPro"/>
</dbReference>
<organism evidence="3">
    <name type="scientific">Cyprideis torosa</name>
    <dbReference type="NCBI Taxonomy" id="163714"/>
    <lineage>
        <taxon>Eukaryota</taxon>
        <taxon>Metazoa</taxon>
        <taxon>Ecdysozoa</taxon>
        <taxon>Arthropoda</taxon>
        <taxon>Crustacea</taxon>
        <taxon>Oligostraca</taxon>
        <taxon>Ostracoda</taxon>
        <taxon>Podocopa</taxon>
        <taxon>Podocopida</taxon>
        <taxon>Cytherocopina</taxon>
        <taxon>Cytheroidea</taxon>
        <taxon>Cytherideidae</taxon>
        <taxon>Cyprideis</taxon>
    </lineage>
</organism>
<dbReference type="SUPFAM" id="SSF81296">
    <property type="entry name" value="E set domains"/>
    <property type="match status" value="1"/>
</dbReference>
<sequence length="116" mass="12770">MVYRAEYRPVMIGLHRIEVYHRGHIISKTPFVVEVADPSKVKVLGIKEGQVGKDSVFKVDSSKAGRGTLTIAVKAAGQEVKHSLRDVGWGSHEVIFTPSIPVIHLLTVQYNGIPLN</sequence>
<dbReference type="InterPro" id="IPR044801">
    <property type="entry name" value="Filamin"/>
</dbReference>
<protein>
    <submittedName>
        <fullName evidence="3">Uncharacterized protein</fullName>
    </submittedName>
</protein>
<evidence type="ECO:0000313" key="3">
    <source>
        <dbReference type="EMBL" id="CAD7235809.1"/>
    </source>
</evidence>
<dbReference type="PROSITE" id="PS50194">
    <property type="entry name" value="FILAMIN_REPEAT"/>
    <property type="match status" value="2"/>
</dbReference>
<feature type="non-terminal residue" evidence="3">
    <location>
        <position position="1"/>
    </location>
</feature>
<gene>
    <name evidence="3" type="ORF">CTOB1V02_LOCUS13624</name>
</gene>
<proteinExistence type="inferred from homology"/>
<dbReference type="PANTHER" id="PTHR38537:SF13">
    <property type="entry name" value="JITTERBUG, ISOFORM N"/>
    <property type="match status" value="1"/>
</dbReference>
<reference evidence="3" key="1">
    <citation type="submission" date="2020-11" db="EMBL/GenBank/DDBJ databases">
        <authorList>
            <person name="Tran Van P."/>
        </authorList>
    </citation>
    <scope>NUCLEOTIDE SEQUENCE</scope>
</reference>
<dbReference type="InterPro" id="IPR013783">
    <property type="entry name" value="Ig-like_fold"/>
</dbReference>
<dbReference type="AlphaFoldDB" id="A0A7R8ZTD2"/>
<accession>A0A7R8ZTD2</accession>
<dbReference type="InterPro" id="IPR017868">
    <property type="entry name" value="Filamin/ABP280_repeat-like"/>
</dbReference>
<dbReference type="OrthoDB" id="18740at2759"/>
<evidence type="ECO:0000256" key="2">
    <source>
        <dbReference type="ARBA" id="ARBA00022737"/>
    </source>
</evidence>
<dbReference type="InterPro" id="IPR001298">
    <property type="entry name" value="Filamin/ABP280_rpt"/>
</dbReference>
<dbReference type="Gene3D" id="2.60.40.10">
    <property type="entry name" value="Immunoglobulins"/>
    <property type="match status" value="2"/>
</dbReference>
<dbReference type="PANTHER" id="PTHR38537">
    <property type="entry name" value="JITTERBUG, ISOFORM N"/>
    <property type="match status" value="1"/>
</dbReference>